<protein>
    <submittedName>
        <fullName evidence="1">Uncharacterized protein</fullName>
    </submittedName>
</protein>
<dbReference type="RefSeq" id="WP_142662799.1">
    <property type="nucleotide sequence ID" value="NZ_FXTK01000005.1"/>
</dbReference>
<proteinExistence type="predicted"/>
<evidence type="ECO:0000313" key="2">
    <source>
        <dbReference type="Proteomes" id="UP000319014"/>
    </source>
</evidence>
<dbReference type="EMBL" id="FXTK01000005">
    <property type="protein sequence ID" value="SMO64134.1"/>
    <property type="molecule type" value="Genomic_DNA"/>
</dbReference>
<organism evidence="1 2">
    <name type="scientific">Paracoccus laeviglucosivorans</name>
    <dbReference type="NCBI Taxonomy" id="1197861"/>
    <lineage>
        <taxon>Bacteria</taxon>
        <taxon>Pseudomonadati</taxon>
        <taxon>Pseudomonadota</taxon>
        <taxon>Alphaproteobacteria</taxon>
        <taxon>Rhodobacterales</taxon>
        <taxon>Paracoccaceae</taxon>
        <taxon>Paracoccus</taxon>
    </lineage>
</organism>
<sequence length="343" mass="38241">MTDARSSFIVADPSAIWLINNSTLTADVERTLINGMSLLTHELTGVKVVMDNLSVERLYEQSLVPTEHWIKPLLENHGLQDVFDPRLVASIINNFLISNSGLPIPQEFDCLAQVIFEDSSDEVFDANKDFSSISEVSLTRSVLSSLIYEYEFLYSIPALRHEFQDAIVQISVEMVDPASDGVVDGCEIESEVRFICSPSYFMLDEDPLAIWCNAPNQEGIKDAIRVAWKQSGKDLSELPPFSVGTRFVESLKANAGQSSHLSSTLLKKIVAAINQPEHFSVFRRSAALNSGARIRERDGATALRLHITDRHEGYRLMAWLLKDGEIELANVGPKKEEYIADGH</sequence>
<dbReference type="OrthoDB" id="9781892at2"/>
<dbReference type="Proteomes" id="UP000319014">
    <property type="component" value="Unassembled WGS sequence"/>
</dbReference>
<accession>A0A521CXI9</accession>
<dbReference type="AlphaFoldDB" id="A0A521CXI9"/>
<reference evidence="1 2" key="1">
    <citation type="submission" date="2017-05" db="EMBL/GenBank/DDBJ databases">
        <authorList>
            <person name="Varghese N."/>
            <person name="Submissions S."/>
        </authorList>
    </citation>
    <scope>NUCLEOTIDE SEQUENCE [LARGE SCALE GENOMIC DNA]</scope>
    <source>
        <strain evidence="1 2">DSM 100094</strain>
    </source>
</reference>
<keyword evidence="2" id="KW-1185">Reference proteome</keyword>
<gene>
    <name evidence="1" type="ORF">SAMN06265221_105262</name>
</gene>
<evidence type="ECO:0000313" key="1">
    <source>
        <dbReference type="EMBL" id="SMO64134.1"/>
    </source>
</evidence>
<name>A0A521CXI9_9RHOB</name>